<dbReference type="AlphaFoldDB" id="A0A7V0NEM9"/>
<proteinExistence type="predicted"/>
<dbReference type="PANTHER" id="PTHR47618:SF1">
    <property type="entry name" value="BIFUNCTIONAL OLIGORIBONUCLEASE AND PAP PHOSPHATASE NRNA"/>
    <property type="match status" value="1"/>
</dbReference>
<sequence>IIIFPDPDAIASAWALKRLLWRKVQIVNIACVRETKRMDNLAMLKLLKINVYPFSEIKLDTFSKFAIVDSQPGHFSELKNIHFHIIIDHHPLSEKIEGDFIDIVPECGATATLLTEYLRRARIKPSSGLATALFYGIKTDTQNFAFRGTERDIKAFRYLFNYVNHTVIRKIESSEISLQNILYFKKAFNVMQVSLTQRRIFIYLGKVKEADICVILADFFLKVAEISWSIVAGCYKNHIIVIFRSDGYRKDAGRLAKKAFGHIGEAGGHKEMARAEIPIKYLKDISGKFNDKSIKRFILDQIDGVIKWH</sequence>
<dbReference type="Proteomes" id="UP000885706">
    <property type="component" value="Unassembled WGS sequence"/>
</dbReference>
<gene>
    <name evidence="2" type="ORF">ENF30_02785</name>
</gene>
<dbReference type="EMBL" id="DQWQ01000119">
    <property type="protein sequence ID" value="HDD35707.1"/>
    <property type="molecule type" value="Genomic_DNA"/>
</dbReference>
<feature type="domain" description="DDH" evidence="1">
    <location>
        <begin position="5"/>
        <end position="137"/>
    </location>
</feature>
<protein>
    <recommendedName>
        <fullName evidence="1">DDH domain-containing protein</fullName>
    </recommendedName>
</protein>
<evidence type="ECO:0000313" key="2">
    <source>
        <dbReference type="EMBL" id="HDD35707.1"/>
    </source>
</evidence>
<evidence type="ECO:0000259" key="1">
    <source>
        <dbReference type="Pfam" id="PF01368"/>
    </source>
</evidence>
<dbReference type="Gene3D" id="3.90.1640.10">
    <property type="entry name" value="inorganic pyrophosphatase (n-terminal core)"/>
    <property type="match status" value="1"/>
</dbReference>
<accession>A0A7V0NEM9</accession>
<name>A0A7V0NEM9_DESA2</name>
<organism evidence="2">
    <name type="scientific">Desulfofervidus auxilii</name>
    <dbReference type="NCBI Taxonomy" id="1621989"/>
    <lineage>
        <taxon>Bacteria</taxon>
        <taxon>Pseudomonadati</taxon>
        <taxon>Thermodesulfobacteriota</taxon>
        <taxon>Candidatus Desulfofervidia</taxon>
        <taxon>Candidatus Desulfofervidales</taxon>
        <taxon>Candidatus Desulfofervidaceae</taxon>
        <taxon>Candidatus Desulfofervidus</taxon>
    </lineage>
</organism>
<dbReference type="PANTHER" id="PTHR47618">
    <property type="entry name" value="BIFUNCTIONAL OLIGORIBONUCLEASE AND PAP PHOSPHATASE NRNA"/>
    <property type="match status" value="1"/>
</dbReference>
<dbReference type="InterPro" id="IPR001667">
    <property type="entry name" value="DDH_dom"/>
</dbReference>
<comment type="caution">
    <text evidence="2">The sequence shown here is derived from an EMBL/GenBank/DDBJ whole genome shotgun (WGS) entry which is preliminary data.</text>
</comment>
<dbReference type="InterPro" id="IPR038763">
    <property type="entry name" value="DHH_sf"/>
</dbReference>
<dbReference type="Pfam" id="PF01368">
    <property type="entry name" value="DHH"/>
    <property type="match status" value="1"/>
</dbReference>
<reference evidence="2" key="1">
    <citation type="journal article" date="2020" name="mSystems">
        <title>Genome- and Community-Level Interaction Insights into Carbon Utilization and Element Cycling Functions of Hydrothermarchaeota in Hydrothermal Sediment.</title>
        <authorList>
            <person name="Zhou Z."/>
            <person name="Liu Y."/>
            <person name="Xu W."/>
            <person name="Pan J."/>
            <person name="Luo Z.H."/>
            <person name="Li M."/>
        </authorList>
    </citation>
    <scope>NUCLEOTIDE SEQUENCE [LARGE SCALE GENOMIC DNA]</scope>
    <source>
        <strain evidence="2">HyVt-113</strain>
    </source>
</reference>
<dbReference type="InterPro" id="IPR051319">
    <property type="entry name" value="Oligoribo/pAp-PDE_c-di-AMP_PDE"/>
</dbReference>
<feature type="non-terminal residue" evidence="2">
    <location>
        <position position="1"/>
    </location>
</feature>
<dbReference type="SUPFAM" id="SSF64182">
    <property type="entry name" value="DHH phosphoesterases"/>
    <property type="match status" value="1"/>
</dbReference>